<keyword evidence="6" id="KW-0175">Coiled coil</keyword>
<evidence type="ECO:0000259" key="14">
    <source>
        <dbReference type="PROSITE" id="PS51194"/>
    </source>
</evidence>
<dbReference type="SMART" id="SM00487">
    <property type="entry name" value="DEXDc"/>
    <property type="match status" value="1"/>
</dbReference>
<dbReference type="PROSITE" id="PS51192">
    <property type="entry name" value="HELICASE_ATP_BIND_1"/>
    <property type="match status" value="1"/>
</dbReference>
<evidence type="ECO:0000256" key="7">
    <source>
        <dbReference type="ARBA" id="ARBA00038002"/>
    </source>
</evidence>
<dbReference type="PROSITE" id="PS51194">
    <property type="entry name" value="HELICASE_CTER"/>
    <property type="match status" value="1"/>
</dbReference>
<gene>
    <name evidence="15" type="ORF">Cfor_02096</name>
</gene>
<accession>A0A6L2P9T3</accession>
<dbReference type="GO" id="GO:0016787">
    <property type="term" value="F:hydrolase activity"/>
    <property type="evidence" value="ECO:0007669"/>
    <property type="project" value="UniProtKB-KW"/>
</dbReference>
<evidence type="ECO:0000259" key="13">
    <source>
        <dbReference type="PROSITE" id="PS51192"/>
    </source>
</evidence>
<feature type="region of interest" description="Disordered" evidence="11">
    <location>
        <begin position="595"/>
        <end position="647"/>
    </location>
</feature>
<dbReference type="InterPro" id="IPR001650">
    <property type="entry name" value="Helicase_C-like"/>
</dbReference>
<evidence type="ECO:0000256" key="3">
    <source>
        <dbReference type="ARBA" id="ARBA00022806"/>
    </source>
</evidence>
<keyword evidence="12" id="KW-1133">Transmembrane helix</keyword>
<evidence type="ECO:0000256" key="11">
    <source>
        <dbReference type="SAM" id="MobiDB-lite"/>
    </source>
</evidence>
<sequence length="691" mass="78526">MQKSERASVLHHSTFYIVYTQCVKSHGTSLLKNFSLWKEKYIKIVKHSVIWDVRNIHHVQECMLSLIILSLVFYVLVVFFSDGSDAQSVVMDLKWSQLDVALSAATKKCVGEMGFKTLTPVQAACIPLLLKSKDVAAEAVTGSGKTLAFLIPMLELLQNRSVRLKQHEVGGIIISPTRELAMQTSQVLAHFLRHIDHITQMLLVGGNSVAADVDHFRAKGANIIIATPGRLEDLLTRQCDINLPAAVKSLELLVLDEADRLLDLGFEKTLTTVLQYLPRQRRTGLFSATQTKDVENLVRAGLRNPVLVSVHEKFEHEADVSTPSTLANYYTVCKPEEKLAALVGFLKSQGSHQKFMLFFATCACVEYFATVLKVLFSESQVFAIHGKMKNARYKVFDSFRNATSGVLICTDVMARGVDIPEVHWVIQYDPPSSAASFVHRCGRTARIGNQGSALVMLLPTEDAYIDFIYRNQKVHLVEMETPSPAADTLLCVRSLQMQDRAIMDKAQRAFVSYIQAYAKHECNVILRLKDLNFGRLATGFGLLKLPKMPELKGKNVSDFEEVEIDFNSIPYKDNQREQVRQERLKIYKETGMWPKSQHTNKRISRKQTEPWSLSKQRKMERKNKRDRRKLKKQQQQNSGVTRRKRKRNLCQEDIDDLAKDIALIKKLKRKKISQEEFDKHFVAKNNEDSGD</sequence>
<keyword evidence="2 9" id="KW-0378">Hydrolase</keyword>
<dbReference type="Pfam" id="PF00271">
    <property type="entry name" value="Helicase_C"/>
    <property type="match status" value="1"/>
</dbReference>
<keyword evidence="12" id="KW-0812">Transmembrane</keyword>
<evidence type="ECO:0000256" key="8">
    <source>
        <dbReference type="ARBA" id="ARBA00047984"/>
    </source>
</evidence>
<dbReference type="GO" id="GO:0003724">
    <property type="term" value="F:RNA helicase activity"/>
    <property type="evidence" value="ECO:0007669"/>
    <property type="project" value="UniProtKB-EC"/>
</dbReference>
<keyword evidence="12" id="KW-0472">Membrane</keyword>
<comment type="caution">
    <text evidence="15">The sequence shown here is derived from an EMBL/GenBank/DDBJ whole genome shotgun (WGS) entry which is preliminary data.</text>
</comment>
<evidence type="ECO:0000256" key="2">
    <source>
        <dbReference type="ARBA" id="ARBA00022801"/>
    </source>
</evidence>
<dbReference type="CDD" id="cd17960">
    <property type="entry name" value="DEADc_DDX55"/>
    <property type="match status" value="1"/>
</dbReference>
<comment type="catalytic activity">
    <reaction evidence="8 10">
        <text>ATP + H2O = ADP + phosphate + H(+)</text>
        <dbReference type="Rhea" id="RHEA:13065"/>
        <dbReference type="ChEBI" id="CHEBI:15377"/>
        <dbReference type="ChEBI" id="CHEBI:15378"/>
        <dbReference type="ChEBI" id="CHEBI:30616"/>
        <dbReference type="ChEBI" id="CHEBI:43474"/>
        <dbReference type="ChEBI" id="CHEBI:456216"/>
        <dbReference type="EC" id="3.6.4.13"/>
    </reaction>
</comment>
<dbReference type="Pfam" id="PF23681">
    <property type="entry name" value="CTT_SPB4"/>
    <property type="match status" value="1"/>
</dbReference>
<keyword evidence="3 9" id="KW-0347">Helicase</keyword>
<dbReference type="InterPro" id="IPR027417">
    <property type="entry name" value="P-loop_NTPase"/>
</dbReference>
<organism evidence="15 16">
    <name type="scientific">Coptotermes formosanus</name>
    <name type="common">Formosan subterranean termite</name>
    <dbReference type="NCBI Taxonomy" id="36987"/>
    <lineage>
        <taxon>Eukaryota</taxon>
        <taxon>Metazoa</taxon>
        <taxon>Ecdysozoa</taxon>
        <taxon>Arthropoda</taxon>
        <taxon>Hexapoda</taxon>
        <taxon>Insecta</taxon>
        <taxon>Pterygota</taxon>
        <taxon>Neoptera</taxon>
        <taxon>Polyneoptera</taxon>
        <taxon>Dictyoptera</taxon>
        <taxon>Blattodea</taxon>
        <taxon>Blattoidea</taxon>
        <taxon>Termitoidae</taxon>
        <taxon>Rhinotermitidae</taxon>
        <taxon>Coptotermes</taxon>
    </lineage>
</organism>
<dbReference type="SMART" id="SM01178">
    <property type="entry name" value="DUF4217"/>
    <property type="match status" value="1"/>
</dbReference>
<evidence type="ECO:0000256" key="1">
    <source>
        <dbReference type="ARBA" id="ARBA00022741"/>
    </source>
</evidence>
<dbReference type="EMBL" id="BLKM01000110">
    <property type="protein sequence ID" value="GFG29066.1"/>
    <property type="molecule type" value="Genomic_DNA"/>
</dbReference>
<dbReference type="Pfam" id="PF00270">
    <property type="entry name" value="DEAD"/>
    <property type="match status" value="1"/>
</dbReference>
<keyword evidence="16" id="KW-1185">Reference proteome</keyword>
<feature type="compositionally biased region" description="Basic residues" evidence="11">
    <location>
        <begin position="615"/>
        <end position="632"/>
    </location>
</feature>
<dbReference type="InterPro" id="IPR014001">
    <property type="entry name" value="Helicase_ATP-bd"/>
</dbReference>
<evidence type="ECO:0000256" key="12">
    <source>
        <dbReference type="SAM" id="Phobius"/>
    </source>
</evidence>
<dbReference type="Pfam" id="PF13959">
    <property type="entry name" value="CTE_SPB4"/>
    <property type="match status" value="1"/>
</dbReference>
<comment type="domain">
    <text evidence="10">The Q motif is unique to and characteristic of the DEAD box family of RNA helicases and controls ATP binding and hydrolysis.</text>
</comment>
<dbReference type="CDD" id="cd18787">
    <property type="entry name" value="SF2_C_DEAD"/>
    <property type="match status" value="1"/>
</dbReference>
<feature type="domain" description="Helicase ATP-binding" evidence="13">
    <location>
        <begin position="126"/>
        <end position="308"/>
    </location>
</feature>
<evidence type="ECO:0000256" key="10">
    <source>
        <dbReference type="RuleBase" id="RU365068"/>
    </source>
</evidence>
<comment type="function">
    <text evidence="10">RNA helicase.</text>
</comment>
<keyword evidence="5 10" id="KW-0694">RNA-binding</keyword>
<dbReference type="InterPro" id="IPR011545">
    <property type="entry name" value="DEAD/DEAH_box_helicase_dom"/>
</dbReference>
<feature type="domain" description="Helicase C-terminal" evidence="14">
    <location>
        <begin position="338"/>
        <end position="490"/>
    </location>
</feature>
<name>A0A6L2P9T3_COPFO</name>
<dbReference type="InterPro" id="IPR025313">
    <property type="entry name" value="SPB4-like_CTE"/>
</dbReference>
<feature type="transmembrane region" description="Helical" evidence="12">
    <location>
        <begin position="62"/>
        <end position="81"/>
    </location>
</feature>
<evidence type="ECO:0000256" key="6">
    <source>
        <dbReference type="ARBA" id="ARBA00023054"/>
    </source>
</evidence>
<dbReference type="GO" id="GO:0003723">
    <property type="term" value="F:RNA binding"/>
    <property type="evidence" value="ECO:0007669"/>
    <property type="project" value="UniProtKB-UniRule"/>
</dbReference>
<dbReference type="Proteomes" id="UP000502823">
    <property type="component" value="Unassembled WGS sequence"/>
</dbReference>
<dbReference type="Gene3D" id="3.40.50.300">
    <property type="entry name" value="P-loop containing nucleotide triphosphate hydrolases"/>
    <property type="match status" value="2"/>
</dbReference>
<dbReference type="EC" id="3.6.4.13" evidence="10"/>
<keyword evidence="4 9" id="KW-0067">ATP-binding</keyword>
<evidence type="ECO:0000256" key="5">
    <source>
        <dbReference type="ARBA" id="ARBA00022884"/>
    </source>
</evidence>
<dbReference type="InParanoid" id="A0A6L2P9T3"/>
<dbReference type="PANTHER" id="PTHR24031">
    <property type="entry name" value="RNA HELICASE"/>
    <property type="match status" value="1"/>
</dbReference>
<evidence type="ECO:0000313" key="16">
    <source>
        <dbReference type="Proteomes" id="UP000502823"/>
    </source>
</evidence>
<dbReference type="SUPFAM" id="SSF52540">
    <property type="entry name" value="P-loop containing nucleoside triphosphate hydrolases"/>
    <property type="match status" value="1"/>
</dbReference>
<dbReference type="InterPro" id="IPR056330">
    <property type="entry name" value="CTT_SPB4"/>
</dbReference>
<dbReference type="PROSITE" id="PS00039">
    <property type="entry name" value="DEAD_ATP_HELICASE"/>
    <property type="match status" value="1"/>
</dbReference>
<dbReference type="SMART" id="SM00490">
    <property type="entry name" value="HELICc"/>
    <property type="match status" value="1"/>
</dbReference>
<dbReference type="FunCoup" id="A0A6L2P9T3">
    <property type="interactions" value="2091"/>
</dbReference>
<evidence type="ECO:0000313" key="15">
    <source>
        <dbReference type="EMBL" id="GFG29066.1"/>
    </source>
</evidence>
<dbReference type="FunFam" id="3.40.50.300:FF:000877">
    <property type="entry name" value="RNA helicase"/>
    <property type="match status" value="1"/>
</dbReference>
<keyword evidence="1 9" id="KW-0547">Nucleotide-binding</keyword>
<comment type="similarity">
    <text evidence="7">Belongs to the DEAD box helicase family. DDX55/SPB4 subfamily.</text>
</comment>
<dbReference type="GO" id="GO:0005524">
    <property type="term" value="F:ATP binding"/>
    <property type="evidence" value="ECO:0007669"/>
    <property type="project" value="UniProtKB-UniRule"/>
</dbReference>
<protein>
    <recommendedName>
        <fullName evidence="10">ATP-dependent RNA helicase</fullName>
        <ecNumber evidence="10">3.6.4.13</ecNumber>
    </recommendedName>
</protein>
<evidence type="ECO:0000256" key="9">
    <source>
        <dbReference type="RuleBase" id="RU000492"/>
    </source>
</evidence>
<reference evidence="16" key="1">
    <citation type="submission" date="2020-01" db="EMBL/GenBank/DDBJ databases">
        <title>Draft genome sequence of the Termite Coptotermes fromosanus.</title>
        <authorList>
            <person name="Itakura S."/>
            <person name="Yosikawa Y."/>
            <person name="Umezawa K."/>
        </authorList>
    </citation>
    <scope>NUCLEOTIDE SEQUENCE [LARGE SCALE GENOMIC DNA]</scope>
</reference>
<dbReference type="FunFam" id="3.40.50.300:FF:001022">
    <property type="entry name" value="RNA helicase"/>
    <property type="match status" value="1"/>
</dbReference>
<dbReference type="InterPro" id="IPR000629">
    <property type="entry name" value="RNA-helicase_DEAD-box_CS"/>
</dbReference>
<dbReference type="AlphaFoldDB" id="A0A6L2P9T3"/>
<proteinExistence type="inferred from homology"/>
<dbReference type="OrthoDB" id="7396459at2759"/>
<evidence type="ECO:0000256" key="4">
    <source>
        <dbReference type="ARBA" id="ARBA00022840"/>
    </source>
</evidence>